<sequence>MGESAAVKLITTFFGTCIVYAFGGVDLILRVLLFFLVLDYTTGLMKAFIRKDLSSAVGWNGLMKKIGTLIAVIVAHQMDKIDPTGSQLFRNAVVTFFIANEGVSLVENLAIIGVPVPSILKRALKAWKEETEVN</sequence>
<evidence type="ECO:0000256" key="4">
    <source>
        <dbReference type="ARBA" id="ARBA00023136"/>
    </source>
</evidence>
<feature type="transmembrane region" description="Helical" evidence="5">
    <location>
        <begin position="12"/>
        <end position="38"/>
    </location>
</feature>
<organism evidence="6 7">
    <name type="scientific">Acetoanaerobium noterae</name>
    <dbReference type="NCBI Taxonomy" id="745369"/>
    <lineage>
        <taxon>Bacteria</taxon>
        <taxon>Bacillati</taxon>
        <taxon>Bacillota</taxon>
        <taxon>Clostridia</taxon>
        <taxon>Peptostreptococcales</taxon>
        <taxon>Filifactoraceae</taxon>
        <taxon>Acetoanaerobium</taxon>
    </lineage>
</organism>
<evidence type="ECO:0000256" key="1">
    <source>
        <dbReference type="ARBA" id="ARBA00004141"/>
    </source>
</evidence>
<dbReference type="Pfam" id="PF05105">
    <property type="entry name" value="Phage_holin_4_1"/>
    <property type="match status" value="1"/>
</dbReference>
<keyword evidence="4 5" id="KW-0472">Membrane</keyword>
<accession>A0A1T5ANE6</accession>
<keyword evidence="3 5" id="KW-1133">Transmembrane helix</keyword>
<dbReference type="AlphaFoldDB" id="A0A1T5ANE6"/>
<dbReference type="RefSeq" id="WP_079588975.1">
    <property type="nucleotide sequence ID" value="NZ_FUYN01000002.1"/>
</dbReference>
<keyword evidence="7" id="KW-1185">Reference proteome</keyword>
<dbReference type="OrthoDB" id="88184at2"/>
<name>A0A1T5ANE6_9FIRM</name>
<dbReference type="GO" id="GO:0016020">
    <property type="term" value="C:membrane"/>
    <property type="evidence" value="ECO:0007669"/>
    <property type="project" value="UniProtKB-SubCell"/>
</dbReference>
<dbReference type="InterPro" id="IPR006480">
    <property type="entry name" value="Phage_holin_4_1"/>
</dbReference>
<proteinExistence type="predicted"/>
<reference evidence="7" key="1">
    <citation type="submission" date="2017-02" db="EMBL/GenBank/DDBJ databases">
        <authorList>
            <person name="Varghese N."/>
            <person name="Submissions S."/>
        </authorList>
    </citation>
    <scope>NUCLEOTIDE SEQUENCE [LARGE SCALE GENOMIC DNA]</scope>
    <source>
        <strain evidence="7">ATCC 35199</strain>
    </source>
</reference>
<evidence type="ECO:0000313" key="7">
    <source>
        <dbReference type="Proteomes" id="UP000243406"/>
    </source>
</evidence>
<keyword evidence="2 5" id="KW-0812">Transmembrane</keyword>
<gene>
    <name evidence="6" type="ORF">SAMN02745120_1042</name>
</gene>
<evidence type="ECO:0000256" key="3">
    <source>
        <dbReference type="ARBA" id="ARBA00022989"/>
    </source>
</evidence>
<protein>
    <submittedName>
        <fullName evidence="6">Toxin secretion/phage lysis holin</fullName>
    </submittedName>
</protein>
<dbReference type="NCBIfam" id="TIGR01593">
    <property type="entry name" value="holin_tox_secr"/>
    <property type="match status" value="1"/>
</dbReference>
<dbReference type="EMBL" id="FUYN01000002">
    <property type="protein sequence ID" value="SKB36350.1"/>
    <property type="molecule type" value="Genomic_DNA"/>
</dbReference>
<evidence type="ECO:0000313" key="6">
    <source>
        <dbReference type="EMBL" id="SKB36350.1"/>
    </source>
</evidence>
<evidence type="ECO:0000256" key="2">
    <source>
        <dbReference type="ARBA" id="ARBA00022692"/>
    </source>
</evidence>
<comment type="subcellular location">
    <subcellularLocation>
        <location evidence="1">Membrane</location>
        <topology evidence="1">Multi-pass membrane protein</topology>
    </subcellularLocation>
</comment>
<evidence type="ECO:0000256" key="5">
    <source>
        <dbReference type="SAM" id="Phobius"/>
    </source>
</evidence>
<dbReference type="Proteomes" id="UP000243406">
    <property type="component" value="Unassembled WGS sequence"/>
</dbReference>